<dbReference type="OrthoDB" id="432234at2759"/>
<sequence>VLLSYSLNTKQVEAFEIITTSIINRHVLKKTDWLEKDPLRLFLTGPSGTGKTHVVKAVKEVLKHFGLDHTIRFAAPTGGAANLIDGTTIHKGLGIAIKRDKHGFTRVGNDDEHEVSFTISNTSRAQLRSDWKDVIILMIDEVSLLSLSLLGEIDAALC</sequence>
<name>A0A6A4GP82_9AGAR</name>
<proteinExistence type="predicted"/>
<feature type="non-terminal residue" evidence="1">
    <location>
        <position position="158"/>
    </location>
</feature>
<dbReference type="SUPFAM" id="SSF52540">
    <property type="entry name" value="P-loop containing nucleoside triphosphate hydrolases"/>
    <property type="match status" value="1"/>
</dbReference>
<protein>
    <recommendedName>
        <fullName evidence="3">ATP-dependent DNA helicase</fullName>
    </recommendedName>
</protein>
<dbReference type="PANTHER" id="PTHR47642">
    <property type="entry name" value="ATP-DEPENDENT DNA HELICASE"/>
    <property type="match status" value="1"/>
</dbReference>
<evidence type="ECO:0000313" key="1">
    <source>
        <dbReference type="EMBL" id="KAE9387266.1"/>
    </source>
</evidence>
<dbReference type="Pfam" id="PF13245">
    <property type="entry name" value="AAA_19"/>
    <property type="match status" value="1"/>
</dbReference>
<gene>
    <name evidence="1" type="ORF">BT96DRAFT_746517</name>
</gene>
<feature type="non-terminal residue" evidence="1">
    <location>
        <position position="1"/>
    </location>
</feature>
<reference evidence="1" key="1">
    <citation type="journal article" date="2019" name="Environ. Microbiol.">
        <title>Fungal ecological strategies reflected in gene transcription - a case study of two litter decomposers.</title>
        <authorList>
            <person name="Barbi F."/>
            <person name="Kohler A."/>
            <person name="Barry K."/>
            <person name="Baskaran P."/>
            <person name="Daum C."/>
            <person name="Fauchery L."/>
            <person name="Ihrmark K."/>
            <person name="Kuo A."/>
            <person name="LaButti K."/>
            <person name="Lipzen A."/>
            <person name="Morin E."/>
            <person name="Grigoriev I.V."/>
            <person name="Henrissat B."/>
            <person name="Lindahl B."/>
            <person name="Martin F."/>
        </authorList>
    </citation>
    <scope>NUCLEOTIDE SEQUENCE</scope>
    <source>
        <strain evidence="1">JB14</strain>
    </source>
</reference>
<keyword evidence="2" id="KW-1185">Reference proteome</keyword>
<dbReference type="EMBL" id="ML769812">
    <property type="protein sequence ID" value="KAE9387266.1"/>
    <property type="molecule type" value="Genomic_DNA"/>
</dbReference>
<dbReference type="InterPro" id="IPR051055">
    <property type="entry name" value="PIF1_helicase"/>
</dbReference>
<evidence type="ECO:0000313" key="2">
    <source>
        <dbReference type="Proteomes" id="UP000799118"/>
    </source>
</evidence>
<dbReference type="AlphaFoldDB" id="A0A6A4GP82"/>
<dbReference type="InterPro" id="IPR027417">
    <property type="entry name" value="P-loop_NTPase"/>
</dbReference>
<dbReference type="Proteomes" id="UP000799118">
    <property type="component" value="Unassembled WGS sequence"/>
</dbReference>
<accession>A0A6A4GP82</accession>
<evidence type="ECO:0008006" key="3">
    <source>
        <dbReference type="Google" id="ProtNLM"/>
    </source>
</evidence>
<dbReference type="Gene3D" id="3.40.50.300">
    <property type="entry name" value="P-loop containing nucleotide triphosphate hydrolases"/>
    <property type="match status" value="1"/>
</dbReference>
<organism evidence="1 2">
    <name type="scientific">Gymnopus androsaceus JB14</name>
    <dbReference type="NCBI Taxonomy" id="1447944"/>
    <lineage>
        <taxon>Eukaryota</taxon>
        <taxon>Fungi</taxon>
        <taxon>Dikarya</taxon>
        <taxon>Basidiomycota</taxon>
        <taxon>Agaricomycotina</taxon>
        <taxon>Agaricomycetes</taxon>
        <taxon>Agaricomycetidae</taxon>
        <taxon>Agaricales</taxon>
        <taxon>Marasmiineae</taxon>
        <taxon>Omphalotaceae</taxon>
        <taxon>Gymnopus</taxon>
    </lineage>
</organism>